<sequence length="715" mass="81038">MSIPGLRTVQEIREEDEGKWEGGQTRLSGDKDETREIVKYNINENFMENLPAELIIDILLRLPVKTIISCKRVCKKLWNLVSDSSFVNLHLSRSPTGFIVHQNVKHLYNGSIDSGILKWVEIDDKVDDHHLHYNTILHLNTVPVLQNSQISQIGSVNGLICLWKDSREHDNTYICNPVTREILILRAPPLYHKHIYCTIIAYGFGVSSLTGEYKVVRTFQKKILLDNTGWPTGSEEAEVYTLGTGRWRNLGQVPYRPDTSDFGAVLNNHCHWIVSDSDYSPEKICTFDLNKETFQLFPSPPIEESDTLSLAVLKGCLCISDGNYSRITIWVMKEYGIKKSWHKEVVVRREALNPFRVWQYWYAISLSLIDGLKDGTIFFVSESLLAFCPTSDTIEEIDMCGCSESGLTYHPSFLKLQNFESERVPGGSTTVDALKTMGHLPKTIHLRSGDKRNDVLLSLRPFAADLYVAGTDLGTGGNTAVRQPYGTGEAQALEVLQNFNQSIHGRVTSRVDDRHSLNTSRQDHHPLQACLDIPLNRNTYKLVSEAEAYTLGTGQWRSLGRLPYELHGSDGQYLNDHCHWIVSEEEDAPESICTFDLSKETFQLFPSPPSEENCIQNLAVLKGCLCKSYVGDLKLIIWVMKEYGIKNSWHKEVVITEAITKWPDRPYLDYIYVIDGLKDGTILLAMCYGFAEGHRLLSVWLGYFGNNIPSPSDFK</sequence>
<comment type="caution">
    <text evidence="2">The sequence shown here is derived from an EMBL/GenBank/DDBJ whole genome shotgun (WGS) entry which is preliminary data.</text>
</comment>
<dbReference type="PANTHER" id="PTHR31672:SF13">
    <property type="entry name" value="F-BOX PROTEIN CPR30-LIKE"/>
    <property type="match status" value="1"/>
</dbReference>
<dbReference type="InterPro" id="IPR017451">
    <property type="entry name" value="F-box-assoc_interact_dom"/>
</dbReference>
<evidence type="ECO:0000313" key="2">
    <source>
        <dbReference type="EMBL" id="KAJ9552150.1"/>
    </source>
</evidence>
<reference evidence="2" key="1">
    <citation type="submission" date="2023-03" db="EMBL/GenBank/DDBJ databases">
        <title>Chromosome-scale reference genome and RAD-based genetic map of yellow starthistle (Centaurea solstitialis) reveal putative structural variation and QTLs associated with invader traits.</title>
        <authorList>
            <person name="Reatini B."/>
            <person name="Cang F.A."/>
            <person name="Jiang Q."/>
            <person name="Mckibben M.T.W."/>
            <person name="Barker M.S."/>
            <person name="Rieseberg L.H."/>
            <person name="Dlugosch K.M."/>
        </authorList>
    </citation>
    <scope>NUCLEOTIDE SEQUENCE</scope>
    <source>
        <strain evidence="2">CAN-66</strain>
        <tissue evidence="2">Leaf</tissue>
    </source>
</reference>
<name>A0AA38T0G5_9ASTR</name>
<dbReference type="InterPro" id="IPR050796">
    <property type="entry name" value="SCF_F-box_component"/>
</dbReference>
<dbReference type="InterPro" id="IPR001810">
    <property type="entry name" value="F-box_dom"/>
</dbReference>
<dbReference type="EMBL" id="JARYMX010000004">
    <property type="protein sequence ID" value="KAJ9552150.1"/>
    <property type="molecule type" value="Genomic_DNA"/>
</dbReference>
<proteinExistence type="predicted"/>
<evidence type="ECO:0000313" key="3">
    <source>
        <dbReference type="Proteomes" id="UP001172457"/>
    </source>
</evidence>
<keyword evidence="3" id="KW-1185">Reference proteome</keyword>
<evidence type="ECO:0000259" key="1">
    <source>
        <dbReference type="PROSITE" id="PS50181"/>
    </source>
</evidence>
<dbReference type="Pfam" id="PF12937">
    <property type="entry name" value="F-box-like"/>
    <property type="match status" value="1"/>
</dbReference>
<dbReference type="AlphaFoldDB" id="A0AA38T0G5"/>
<dbReference type="Gene3D" id="1.20.1280.50">
    <property type="match status" value="1"/>
</dbReference>
<dbReference type="NCBIfam" id="TIGR01640">
    <property type="entry name" value="F_box_assoc_1"/>
    <property type="match status" value="2"/>
</dbReference>
<dbReference type="SMART" id="SM00256">
    <property type="entry name" value="FBOX"/>
    <property type="match status" value="1"/>
</dbReference>
<dbReference type="InterPro" id="IPR036047">
    <property type="entry name" value="F-box-like_dom_sf"/>
</dbReference>
<dbReference type="PANTHER" id="PTHR31672">
    <property type="entry name" value="BNACNNG10540D PROTEIN"/>
    <property type="match status" value="1"/>
</dbReference>
<accession>A0AA38T0G5</accession>
<dbReference type="PROSITE" id="PS50181">
    <property type="entry name" value="FBOX"/>
    <property type="match status" value="1"/>
</dbReference>
<feature type="domain" description="F-box" evidence="1">
    <location>
        <begin position="44"/>
        <end position="89"/>
    </location>
</feature>
<dbReference type="Pfam" id="PF07734">
    <property type="entry name" value="FBA_1"/>
    <property type="match status" value="2"/>
</dbReference>
<dbReference type="InterPro" id="IPR006527">
    <property type="entry name" value="F-box-assoc_dom_typ1"/>
</dbReference>
<dbReference type="Proteomes" id="UP001172457">
    <property type="component" value="Chromosome 4"/>
</dbReference>
<gene>
    <name evidence="2" type="ORF">OSB04_016195</name>
</gene>
<protein>
    <recommendedName>
        <fullName evidence="1">F-box domain-containing protein</fullName>
    </recommendedName>
</protein>
<dbReference type="SUPFAM" id="SSF81383">
    <property type="entry name" value="F-box domain"/>
    <property type="match status" value="1"/>
</dbReference>
<organism evidence="2 3">
    <name type="scientific">Centaurea solstitialis</name>
    <name type="common">yellow star-thistle</name>
    <dbReference type="NCBI Taxonomy" id="347529"/>
    <lineage>
        <taxon>Eukaryota</taxon>
        <taxon>Viridiplantae</taxon>
        <taxon>Streptophyta</taxon>
        <taxon>Embryophyta</taxon>
        <taxon>Tracheophyta</taxon>
        <taxon>Spermatophyta</taxon>
        <taxon>Magnoliopsida</taxon>
        <taxon>eudicotyledons</taxon>
        <taxon>Gunneridae</taxon>
        <taxon>Pentapetalae</taxon>
        <taxon>asterids</taxon>
        <taxon>campanulids</taxon>
        <taxon>Asterales</taxon>
        <taxon>Asteraceae</taxon>
        <taxon>Carduoideae</taxon>
        <taxon>Cardueae</taxon>
        <taxon>Centaureinae</taxon>
        <taxon>Centaurea</taxon>
    </lineage>
</organism>